<accession>A0ABX7PB23</accession>
<sequence length="504" mass="55238">MKTPFSRRTVLRGAGVALFLPWLEALAPRVARAAAGSIPRRLLICAFPNGAPHDWWSTAPAFGTSVSGDAFQLPNVLTPFQPIKHKVMMVSRLGNYTWSNDGDKPTPSVEPSHARCMSAVTTCIDADEAARKAKLPLDSAVRSTTSVDQLIAQTLQGQTGLNSLQTGLGVKPGFFDYRSYAYNQVLSWKSPTEPLKRNVNPRVIFDTLVGSGNAQTPAELARLKAREKSVLDAVREDANRIKKRVSSRDQQVLDQYLTTVRSLELAADEVSATCRTLPAPNAVPEPPGPQQGLSQGQDGYDHELHANVMNDLITLAFECDRTRVVTHLLDDARSEFEYRNIPAADRTRVGLAYNAGSSLHYHGSQHGEGELADTTENGKYKIVKPSNRDFAAINAWMGRKVAELALKLDAIPEGDGTVLDHTTLVFLSEMRTHDHDAFDLPILIAGGNGVLKQNTHIAYDSVGNDRQLRDMWFTLMRHVFGMPVTSFGEDARGMANAELTEILA</sequence>
<dbReference type="InterPro" id="IPR011447">
    <property type="entry name" value="DUF1552"/>
</dbReference>
<reference evidence="2 3" key="1">
    <citation type="submission" date="2021-02" db="EMBL/GenBank/DDBJ databases">
        <title>De Novo genome assembly of isolated myxobacteria.</title>
        <authorList>
            <person name="Stevens D.C."/>
        </authorList>
    </citation>
    <scope>NUCLEOTIDE SEQUENCE [LARGE SCALE GENOMIC DNA]</scope>
    <source>
        <strain evidence="3">SCPEA02</strain>
    </source>
</reference>
<dbReference type="Proteomes" id="UP000662747">
    <property type="component" value="Chromosome"/>
</dbReference>
<evidence type="ECO:0000313" key="2">
    <source>
        <dbReference type="EMBL" id="QSQ27671.1"/>
    </source>
</evidence>
<dbReference type="EMBL" id="CP071090">
    <property type="protein sequence ID" value="QSQ27671.1"/>
    <property type="molecule type" value="Genomic_DNA"/>
</dbReference>
<feature type="region of interest" description="Disordered" evidence="1">
    <location>
        <begin position="277"/>
        <end position="298"/>
    </location>
</feature>
<dbReference type="PROSITE" id="PS51318">
    <property type="entry name" value="TAT"/>
    <property type="match status" value="1"/>
</dbReference>
<evidence type="ECO:0000256" key="1">
    <source>
        <dbReference type="SAM" id="MobiDB-lite"/>
    </source>
</evidence>
<name>A0ABX7PB23_9BACT</name>
<evidence type="ECO:0000313" key="3">
    <source>
        <dbReference type="Proteomes" id="UP000662747"/>
    </source>
</evidence>
<keyword evidence="3" id="KW-1185">Reference proteome</keyword>
<dbReference type="InterPro" id="IPR006311">
    <property type="entry name" value="TAT_signal"/>
</dbReference>
<proteinExistence type="predicted"/>
<protein>
    <submittedName>
        <fullName evidence="2">DUF1552 domain-containing protein</fullName>
    </submittedName>
</protein>
<organism evidence="2 3">
    <name type="scientific">Pyxidicoccus parkwayensis</name>
    <dbReference type="NCBI Taxonomy" id="2813578"/>
    <lineage>
        <taxon>Bacteria</taxon>
        <taxon>Pseudomonadati</taxon>
        <taxon>Myxococcota</taxon>
        <taxon>Myxococcia</taxon>
        <taxon>Myxococcales</taxon>
        <taxon>Cystobacterineae</taxon>
        <taxon>Myxococcaceae</taxon>
        <taxon>Pyxidicoccus</taxon>
    </lineage>
</organism>
<gene>
    <name evidence="2" type="ORF">JY651_23390</name>
</gene>
<dbReference type="Pfam" id="PF07586">
    <property type="entry name" value="HXXSHH"/>
    <property type="match status" value="1"/>
</dbReference>